<dbReference type="CDD" id="cd04301">
    <property type="entry name" value="NAT_SF"/>
    <property type="match status" value="1"/>
</dbReference>
<sequence length="167" mass="18939">MMQLIKPTLAWETEYRAFLEDWRESGETIVPEAVGDTYEPLGAYFAELKEMETTVRPGLVTHSTYWMVDGQRIVGALNFRHDLTENLKLYGGHIGYGIRPSERQKGYATTGLRLALEEARQRGLDQVLLTCGVDNLASRRVILANGGQEIEPTVRNGRETRRFIIPL</sequence>
<dbReference type="PANTHER" id="PTHR39173:SF1">
    <property type="entry name" value="ACETYLTRANSFERASE"/>
    <property type="match status" value="1"/>
</dbReference>
<organism evidence="2 3">
    <name type="scientific">Exiguobacterium indicum</name>
    <dbReference type="NCBI Taxonomy" id="296995"/>
    <lineage>
        <taxon>Bacteria</taxon>
        <taxon>Bacillati</taxon>
        <taxon>Bacillota</taxon>
        <taxon>Bacilli</taxon>
        <taxon>Bacillales</taxon>
        <taxon>Bacillales Family XII. Incertae Sedis</taxon>
        <taxon>Exiguobacterium</taxon>
    </lineage>
</organism>
<dbReference type="AlphaFoldDB" id="A0A0V8GIY6"/>
<proteinExistence type="predicted"/>
<gene>
    <name evidence="2" type="ORF">AS033_02345</name>
</gene>
<accession>A0A0V8GIY6</accession>
<reference evidence="2 3" key="1">
    <citation type="journal article" date="2015" name="Int. J. Syst. Evol. Microbiol.">
        <title>Exiguobacterium enclense sp. nov., isolated from sediment.</title>
        <authorList>
            <person name="Dastager S.G."/>
            <person name="Mawlankar R."/>
            <person name="Sonalkar V.V."/>
            <person name="Thorat M.N."/>
            <person name="Mual P."/>
            <person name="Verma A."/>
            <person name="Krishnamurthi S."/>
            <person name="Tang S.K."/>
            <person name="Li W.J."/>
        </authorList>
    </citation>
    <scope>NUCLEOTIDE SEQUENCE [LARGE SCALE GENOMIC DNA]</scope>
    <source>
        <strain evidence="2 3">NIO-1109</strain>
    </source>
</reference>
<dbReference type="GO" id="GO:0016747">
    <property type="term" value="F:acyltransferase activity, transferring groups other than amino-acyl groups"/>
    <property type="evidence" value="ECO:0007669"/>
    <property type="project" value="InterPro"/>
</dbReference>
<dbReference type="Pfam" id="PF13302">
    <property type="entry name" value="Acetyltransf_3"/>
    <property type="match status" value="1"/>
</dbReference>
<comment type="caution">
    <text evidence="2">The sequence shown here is derived from an EMBL/GenBank/DDBJ whole genome shotgun (WGS) entry which is preliminary data.</text>
</comment>
<dbReference type="SUPFAM" id="SSF55729">
    <property type="entry name" value="Acyl-CoA N-acyltransferases (Nat)"/>
    <property type="match status" value="1"/>
</dbReference>
<name>A0A0V8GIY6_9BACL</name>
<dbReference type="InterPro" id="IPR016181">
    <property type="entry name" value="Acyl_CoA_acyltransferase"/>
</dbReference>
<keyword evidence="2" id="KW-0808">Transferase</keyword>
<dbReference type="OrthoDB" id="9797989at2"/>
<dbReference type="Proteomes" id="UP000053797">
    <property type="component" value="Unassembled WGS sequence"/>
</dbReference>
<evidence type="ECO:0000313" key="3">
    <source>
        <dbReference type="Proteomes" id="UP000053797"/>
    </source>
</evidence>
<evidence type="ECO:0000313" key="2">
    <source>
        <dbReference type="EMBL" id="KSU50238.1"/>
    </source>
</evidence>
<feature type="domain" description="N-acetyltransferase" evidence="1">
    <location>
        <begin position="27"/>
        <end position="167"/>
    </location>
</feature>
<protein>
    <submittedName>
        <fullName evidence="2">GCN5 family acetyltransferase</fullName>
    </submittedName>
</protein>
<dbReference type="PANTHER" id="PTHR39173">
    <property type="entry name" value="ACETYLTRANSFERASE"/>
    <property type="match status" value="1"/>
</dbReference>
<dbReference type="Gene3D" id="3.40.630.30">
    <property type="match status" value="1"/>
</dbReference>
<dbReference type="EMBL" id="LNQL01000001">
    <property type="protein sequence ID" value="KSU50238.1"/>
    <property type="molecule type" value="Genomic_DNA"/>
</dbReference>
<dbReference type="PROSITE" id="PS51186">
    <property type="entry name" value="GNAT"/>
    <property type="match status" value="1"/>
</dbReference>
<evidence type="ECO:0000259" key="1">
    <source>
        <dbReference type="PROSITE" id="PS51186"/>
    </source>
</evidence>
<dbReference type="InterPro" id="IPR000182">
    <property type="entry name" value="GNAT_dom"/>
</dbReference>